<keyword evidence="2" id="KW-1185">Reference proteome</keyword>
<reference evidence="3" key="1">
    <citation type="submission" date="2025-08" db="UniProtKB">
        <authorList>
            <consortium name="RefSeq"/>
        </authorList>
    </citation>
    <scope>IDENTIFICATION</scope>
    <source>
        <tissue evidence="3">Brain</tissue>
    </source>
</reference>
<feature type="region of interest" description="Disordered" evidence="1">
    <location>
        <begin position="21"/>
        <end position="76"/>
    </location>
</feature>
<gene>
    <name evidence="3" type="primary">LOC123389335</name>
</gene>
<dbReference type="Proteomes" id="UP000000715">
    <property type="component" value="Unplaced"/>
</dbReference>
<sequence>MTEIGRTDRFNSAHLSHYDSCNERTYGTDPDSTRGPALQSPGGRTDLDPTSNWLLLGNNDGKPYKGKGEKQKNTTRVKIKASSLNQIHPKKVHRSEICRAGSFCAGILLSLPCAGSRGARSYLHWPAPRCSDPGRQTGHPSSALLPPSAAAAANPAAGGAHLRDGPPLPAAPFRALRRLAVPLQPLRSPRPEPGRALWIGSSPTFSQLMLILLADCLSAS</sequence>
<dbReference type="RefSeq" id="XP_044926795.1">
    <property type="nucleotide sequence ID" value="XM_045070860.1"/>
</dbReference>
<dbReference type="GeneID" id="123389335"/>
<evidence type="ECO:0000256" key="1">
    <source>
        <dbReference type="SAM" id="MobiDB-lite"/>
    </source>
</evidence>
<accession>A0A8U0RKY6</accession>
<name>A0A8U0RKY6_MUSPF</name>
<organism evidence="2 3">
    <name type="scientific">Mustela putorius furo</name>
    <name type="common">European domestic ferret</name>
    <name type="synonym">Mustela furo</name>
    <dbReference type="NCBI Taxonomy" id="9669"/>
    <lineage>
        <taxon>Eukaryota</taxon>
        <taxon>Metazoa</taxon>
        <taxon>Chordata</taxon>
        <taxon>Craniata</taxon>
        <taxon>Vertebrata</taxon>
        <taxon>Euteleostomi</taxon>
        <taxon>Mammalia</taxon>
        <taxon>Eutheria</taxon>
        <taxon>Laurasiatheria</taxon>
        <taxon>Carnivora</taxon>
        <taxon>Caniformia</taxon>
        <taxon>Musteloidea</taxon>
        <taxon>Mustelidae</taxon>
        <taxon>Mustelinae</taxon>
        <taxon>Mustela</taxon>
    </lineage>
</organism>
<protein>
    <submittedName>
        <fullName evidence="3">Uncharacterized protein LOC123389335</fullName>
    </submittedName>
</protein>
<dbReference type="AlphaFoldDB" id="A0A8U0RKY6"/>
<feature type="compositionally biased region" description="Basic and acidic residues" evidence="1">
    <location>
        <begin position="62"/>
        <end position="72"/>
    </location>
</feature>
<proteinExistence type="predicted"/>
<evidence type="ECO:0000313" key="2">
    <source>
        <dbReference type="Proteomes" id="UP000000715"/>
    </source>
</evidence>
<evidence type="ECO:0000313" key="3">
    <source>
        <dbReference type="RefSeq" id="XP_044926795.1"/>
    </source>
</evidence>